<keyword evidence="2 5" id="KW-0812">Transmembrane</keyword>
<dbReference type="InterPro" id="IPR008217">
    <property type="entry name" value="Ccc1_fam"/>
</dbReference>
<dbReference type="GO" id="GO:0005384">
    <property type="term" value="F:manganese ion transmembrane transporter activity"/>
    <property type="evidence" value="ECO:0007669"/>
    <property type="project" value="InterPro"/>
</dbReference>
<evidence type="ECO:0000256" key="3">
    <source>
        <dbReference type="ARBA" id="ARBA00022989"/>
    </source>
</evidence>
<dbReference type="PANTHER" id="PTHR31851">
    <property type="entry name" value="FE(2+)/MN(2+) TRANSPORTER PCL1"/>
    <property type="match status" value="1"/>
</dbReference>
<evidence type="ECO:0000256" key="2">
    <source>
        <dbReference type="ARBA" id="ARBA00022692"/>
    </source>
</evidence>
<evidence type="ECO:0008006" key="7">
    <source>
        <dbReference type="Google" id="ProtNLM"/>
    </source>
</evidence>
<evidence type="ECO:0000256" key="1">
    <source>
        <dbReference type="ARBA" id="ARBA00004127"/>
    </source>
</evidence>
<name>A0A382U2F9_9ZZZZ</name>
<feature type="transmembrane region" description="Helical" evidence="5">
    <location>
        <begin position="219"/>
        <end position="241"/>
    </location>
</feature>
<evidence type="ECO:0000256" key="4">
    <source>
        <dbReference type="ARBA" id="ARBA00023136"/>
    </source>
</evidence>
<feature type="transmembrane region" description="Helical" evidence="5">
    <location>
        <begin position="156"/>
        <end position="178"/>
    </location>
</feature>
<dbReference type="Pfam" id="PF01988">
    <property type="entry name" value="VIT1"/>
    <property type="match status" value="1"/>
</dbReference>
<dbReference type="GO" id="GO:0012505">
    <property type="term" value="C:endomembrane system"/>
    <property type="evidence" value="ECO:0007669"/>
    <property type="project" value="UniProtKB-SubCell"/>
</dbReference>
<organism evidence="6">
    <name type="scientific">marine metagenome</name>
    <dbReference type="NCBI Taxonomy" id="408172"/>
    <lineage>
        <taxon>unclassified sequences</taxon>
        <taxon>metagenomes</taxon>
        <taxon>ecological metagenomes</taxon>
    </lineage>
</organism>
<feature type="transmembrane region" description="Helical" evidence="5">
    <location>
        <begin position="55"/>
        <end position="77"/>
    </location>
</feature>
<feature type="transmembrane region" description="Helical" evidence="5">
    <location>
        <begin position="184"/>
        <end position="207"/>
    </location>
</feature>
<keyword evidence="3 5" id="KW-1133">Transmembrane helix</keyword>
<gene>
    <name evidence="6" type="ORF">METZ01_LOCUS381006</name>
</gene>
<dbReference type="GO" id="GO:0030026">
    <property type="term" value="P:intracellular manganese ion homeostasis"/>
    <property type="evidence" value="ECO:0007669"/>
    <property type="project" value="InterPro"/>
</dbReference>
<proteinExistence type="predicted"/>
<dbReference type="EMBL" id="UINC01140799">
    <property type="protein sequence ID" value="SVD28152.1"/>
    <property type="molecule type" value="Genomic_DNA"/>
</dbReference>
<feature type="transmembrane region" description="Helical" evidence="5">
    <location>
        <begin position="21"/>
        <end position="43"/>
    </location>
</feature>
<dbReference type="AlphaFoldDB" id="A0A382U2F9"/>
<evidence type="ECO:0000256" key="5">
    <source>
        <dbReference type="SAM" id="Phobius"/>
    </source>
</evidence>
<sequence length="242" mass="25611">MNKKKDFFTNGIGRRFAHGGSLRASVLGANDGLVSNFSIVMGFAGGTTSAGSPEFILLAGISGLLAGALSMGAGEYISMRSQRDQYEHQINRKRMDLLNNPEVEKQRLIHLYKVKGLSQLESETIATQIISNPTVALDTLVKEELGISIEQLGAPWSASVSSLVAFSAGAIIPILPFFFGMDIIAIACSTSLSSIALLAVGGLLALISGKNPIWGSARMFLTGLFAATVTYSIGYSIGIYVN</sequence>
<comment type="subcellular location">
    <subcellularLocation>
        <location evidence="1">Endomembrane system</location>
        <topology evidence="1">Multi-pass membrane protein</topology>
    </subcellularLocation>
</comment>
<accession>A0A382U2F9</accession>
<keyword evidence="4 5" id="KW-0472">Membrane</keyword>
<reference evidence="6" key="1">
    <citation type="submission" date="2018-05" db="EMBL/GenBank/DDBJ databases">
        <authorList>
            <person name="Lanie J.A."/>
            <person name="Ng W.-L."/>
            <person name="Kazmierczak K.M."/>
            <person name="Andrzejewski T.M."/>
            <person name="Davidsen T.M."/>
            <person name="Wayne K.J."/>
            <person name="Tettelin H."/>
            <person name="Glass J.I."/>
            <person name="Rusch D."/>
            <person name="Podicherti R."/>
            <person name="Tsui H.-C.T."/>
            <person name="Winkler M.E."/>
        </authorList>
    </citation>
    <scope>NUCLEOTIDE SEQUENCE</scope>
</reference>
<evidence type="ECO:0000313" key="6">
    <source>
        <dbReference type="EMBL" id="SVD28152.1"/>
    </source>
</evidence>
<protein>
    <recommendedName>
        <fullName evidence="7">VIT family protein</fullName>
    </recommendedName>
</protein>